<organism evidence="1 2">
    <name type="scientific">Halorubrum halodurans</name>
    <dbReference type="NCBI Taxonomy" id="1383851"/>
    <lineage>
        <taxon>Archaea</taxon>
        <taxon>Methanobacteriati</taxon>
        <taxon>Methanobacteriota</taxon>
        <taxon>Stenosarchaea group</taxon>
        <taxon>Halobacteria</taxon>
        <taxon>Halobacteriales</taxon>
        <taxon>Haloferacaceae</taxon>
        <taxon>Halorubrum</taxon>
    </lineage>
</organism>
<evidence type="ECO:0000313" key="1">
    <source>
        <dbReference type="EMBL" id="OYR57952.1"/>
    </source>
</evidence>
<proteinExistence type="predicted"/>
<reference evidence="1 2" key="1">
    <citation type="journal article" date="2014" name="Front. Microbiol.">
        <title>Population and genomic analysis of the genus Halorubrum.</title>
        <authorList>
            <person name="Fullmer M.S."/>
            <person name="Soucy S.M."/>
            <person name="Swithers K.S."/>
            <person name="Makkay A.M."/>
            <person name="Wheeler R."/>
            <person name="Ventosa A."/>
            <person name="Gogarten J.P."/>
            <person name="Papke R.T."/>
        </authorList>
    </citation>
    <scope>NUCLEOTIDE SEQUENCE [LARGE SCALE GENOMIC DNA]</scope>
    <source>
        <strain evidence="1 2">Cb34</strain>
    </source>
</reference>
<accession>A0A256IP88</accession>
<name>A0A256IP88_9EURY</name>
<gene>
    <name evidence="1" type="ORF">DJ70_04570</name>
</gene>
<keyword evidence="2" id="KW-1185">Reference proteome</keyword>
<dbReference type="AlphaFoldDB" id="A0A256IP88"/>
<evidence type="ECO:0000313" key="2">
    <source>
        <dbReference type="Proteomes" id="UP000216308"/>
    </source>
</evidence>
<dbReference type="Proteomes" id="UP000216308">
    <property type="component" value="Unassembled WGS sequence"/>
</dbReference>
<protein>
    <submittedName>
        <fullName evidence="1">Uncharacterized protein</fullName>
    </submittedName>
</protein>
<comment type="caution">
    <text evidence="1">The sequence shown here is derived from an EMBL/GenBank/DDBJ whole genome shotgun (WGS) entry which is preliminary data.</text>
</comment>
<dbReference type="EMBL" id="NHPJ01000050">
    <property type="protein sequence ID" value="OYR57952.1"/>
    <property type="molecule type" value="Genomic_DNA"/>
</dbReference>
<sequence length="61" mass="7052">MVGYTDRPRMEMLLIIVQISEVFYIMLSRLLQSPSYRKSWSKLVSTSHGCTVNVLIISTKM</sequence>